<dbReference type="SUPFAM" id="SSF53649">
    <property type="entry name" value="Alkaline phosphatase-like"/>
    <property type="match status" value="1"/>
</dbReference>
<feature type="region of interest" description="Disordered" evidence="2">
    <location>
        <begin position="398"/>
        <end position="423"/>
    </location>
</feature>
<keyword evidence="1" id="KW-0378">Hydrolase</keyword>
<protein>
    <submittedName>
        <fullName evidence="3">Phosphoesterase</fullName>
    </submittedName>
</protein>
<gene>
    <name evidence="3" type="ORF">D7S89_17625</name>
</gene>
<evidence type="ECO:0000313" key="3">
    <source>
        <dbReference type="EMBL" id="RKP46446.1"/>
    </source>
</evidence>
<dbReference type="EMBL" id="RBZV01000007">
    <property type="protein sequence ID" value="RKP46446.1"/>
    <property type="molecule type" value="Genomic_DNA"/>
</dbReference>
<dbReference type="PANTHER" id="PTHR31956">
    <property type="entry name" value="NON-SPECIFIC PHOSPHOLIPASE C4-RELATED"/>
    <property type="match status" value="1"/>
</dbReference>
<accession>A0A494XDA2</accession>
<proteinExistence type="predicted"/>
<evidence type="ECO:0000256" key="2">
    <source>
        <dbReference type="SAM" id="MobiDB-lite"/>
    </source>
</evidence>
<comment type="caution">
    <text evidence="3">The sequence shown here is derived from an EMBL/GenBank/DDBJ whole genome shotgun (WGS) entry which is preliminary data.</text>
</comment>
<name>A0A494XDA2_9BURK</name>
<dbReference type="Gene3D" id="3.40.720.10">
    <property type="entry name" value="Alkaline Phosphatase, subunit A"/>
    <property type="match status" value="2"/>
</dbReference>
<keyword evidence="4" id="KW-1185">Reference proteome</keyword>
<dbReference type="AlphaFoldDB" id="A0A494XDA2"/>
<reference evidence="3 4" key="1">
    <citation type="submission" date="2018-10" db="EMBL/GenBank/DDBJ databases">
        <title>Paraburkholderia sp. 7MK8-2, isolated from soil.</title>
        <authorList>
            <person name="Gao Z.-H."/>
            <person name="Qiu L.-H."/>
        </authorList>
    </citation>
    <scope>NUCLEOTIDE SEQUENCE [LARGE SCALE GENOMIC DNA]</scope>
    <source>
        <strain evidence="3 4">7MK8-2</strain>
    </source>
</reference>
<dbReference type="PANTHER" id="PTHR31956:SF1">
    <property type="entry name" value="NON-SPECIFIC PHOSPHOLIPASE C1"/>
    <property type="match status" value="1"/>
</dbReference>
<dbReference type="RefSeq" id="WP_121279290.1">
    <property type="nucleotide sequence ID" value="NZ_RBZV01000007.1"/>
</dbReference>
<dbReference type="InterPro" id="IPR007312">
    <property type="entry name" value="Phosphoesterase"/>
</dbReference>
<dbReference type="GO" id="GO:0042578">
    <property type="term" value="F:phosphoric ester hydrolase activity"/>
    <property type="evidence" value="ECO:0007669"/>
    <property type="project" value="UniProtKB-ARBA"/>
</dbReference>
<organism evidence="3 4">
    <name type="scientific">Trinickia fusca</name>
    <dbReference type="NCBI Taxonomy" id="2419777"/>
    <lineage>
        <taxon>Bacteria</taxon>
        <taxon>Pseudomonadati</taxon>
        <taxon>Pseudomonadota</taxon>
        <taxon>Betaproteobacteria</taxon>
        <taxon>Burkholderiales</taxon>
        <taxon>Burkholderiaceae</taxon>
        <taxon>Trinickia</taxon>
    </lineage>
</organism>
<dbReference type="Pfam" id="PF04185">
    <property type="entry name" value="Phosphoesterase"/>
    <property type="match status" value="1"/>
</dbReference>
<dbReference type="OrthoDB" id="980947at2"/>
<dbReference type="Proteomes" id="UP000280434">
    <property type="component" value="Unassembled WGS sequence"/>
</dbReference>
<evidence type="ECO:0000313" key="4">
    <source>
        <dbReference type="Proteomes" id="UP000280434"/>
    </source>
</evidence>
<sequence length="478" mass="52684">MANQLSQIKHIVQLMLENRSFDQMLGFLYDGNRKTPSGAPFEGLTGDESNPDDSGRNVAMSKITAGMANAYFKPGADPGEGFYNTNMQLFSTMHPAAGTKPSNRGFVLNFKSAIDYDIAHHYSDSLPGTQSADIMQMYTPDMLPVMSALARGYAVCDQWFASVPTQTVPNRAFAAAATSQGRLDNHVKSFTCPSIYGRLADNGIDWAIFGYNRAPLTRTDFPDTLHADESHFGLFPDFQRRAASGELPAYTFLEPDFSANGNSQHPNYDVAKGEQLIYQVYRTLRSSPAWNDTLLIITYDEHGGNYDHVAPPATATPPDNSIGEFDNFDFARFGVRVPSLLISPRIEAGTVYRAQSGTIDHTSVLKTIEDRWNVPPLTKRDAAAPSLADVLTLSDPRADDPLASILPPQSGPDGSRPNVSTPSTLERIHAWRVSKLPIPDEHGRFDHVQPQLNTSAEIGEYIRDRTAAWDSHLRKVRS</sequence>
<evidence type="ECO:0000256" key="1">
    <source>
        <dbReference type="ARBA" id="ARBA00022801"/>
    </source>
</evidence>
<dbReference type="InterPro" id="IPR017850">
    <property type="entry name" value="Alkaline_phosphatase_core_sf"/>
</dbReference>
<dbReference type="GO" id="GO:0009395">
    <property type="term" value="P:phospholipid catabolic process"/>
    <property type="evidence" value="ECO:0007669"/>
    <property type="project" value="TreeGrafter"/>
</dbReference>